<name>W2T075_NECAM</name>
<evidence type="ECO:0000313" key="2">
    <source>
        <dbReference type="Proteomes" id="UP000053676"/>
    </source>
</evidence>
<dbReference type="KEGG" id="nai:NECAME_03975"/>
<sequence>MTGSFLCRKTKKCVKSLSRVVIYRIKVTSQWLFFSEKSRYNEGVSIQRRREKSYVTFVVCVKIRKYGYLPILGVMFFL</sequence>
<proteinExistence type="predicted"/>
<dbReference type="AlphaFoldDB" id="W2T075"/>
<accession>W2T075</accession>
<keyword evidence="2" id="KW-1185">Reference proteome</keyword>
<organism evidence="1 2">
    <name type="scientific">Necator americanus</name>
    <name type="common">Human hookworm</name>
    <dbReference type="NCBI Taxonomy" id="51031"/>
    <lineage>
        <taxon>Eukaryota</taxon>
        <taxon>Metazoa</taxon>
        <taxon>Ecdysozoa</taxon>
        <taxon>Nematoda</taxon>
        <taxon>Chromadorea</taxon>
        <taxon>Rhabditida</taxon>
        <taxon>Rhabditina</taxon>
        <taxon>Rhabditomorpha</taxon>
        <taxon>Strongyloidea</taxon>
        <taxon>Ancylostomatidae</taxon>
        <taxon>Bunostominae</taxon>
        <taxon>Necator</taxon>
    </lineage>
</organism>
<dbReference type="EMBL" id="KI660344">
    <property type="protein sequence ID" value="ETN74661.1"/>
    <property type="molecule type" value="Genomic_DNA"/>
</dbReference>
<reference evidence="2" key="1">
    <citation type="journal article" date="2014" name="Nat. Genet.">
        <title>Genome of the human hookworm Necator americanus.</title>
        <authorList>
            <person name="Tang Y.T."/>
            <person name="Gao X."/>
            <person name="Rosa B.A."/>
            <person name="Abubucker S."/>
            <person name="Hallsworth-Pepin K."/>
            <person name="Martin J."/>
            <person name="Tyagi R."/>
            <person name="Heizer E."/>
            <person name="Zhang X."/>
            <person name="Bhonagiri-Palsikar V."/>
            <person name="Minx P."/>
            <person name="Warren W.C."/>
            <person name="Wang Q."/>
            <person name="Zhan B."/>
            <person name="Hotez P.J."/>
            <person name="Sternberg P.W."/>
            <person name="Dougall A."/>
            <person name="Gaze S.T."/>
            <person name="Mulvenna J."/>
            <person name="Sotillo J."/>
            <person name="Ranganathan S."/>
            <person name="Rabelo E.M."/>
            <person name="Wilson R.K."/>
            <person name="Felgner P.L."/>
            <person name="Bethony J."/>
            <person name="Hawdon J.M."/>
            <person name="Gasser R.B."/>
            <person name="Loukas A."/>
            <person name="Mitreva M."/>
        </authorList>
    </citation>
    <scope>NUCLEOTIDE SEQUENCE [LARGE SCALE GENOMIC DNA]</scope>
</reference>
<dbReference type="Proteomes" id="UP000053676">
    <property type="component" value="Unassembled WGS sequence"/>
</dbReference>
<gene>
    <name evidence="1" type="ORF">NECAME_03975</name>
</gene>
<evidence type="ECO:0000313" key="1">
    <source>
        <dbReference type="EMBL" id="ETN74661.1"/>
    </source>
</evidence>
<protein>
    <submittedName>
        <fullName evidence="1">Uncharacterized protein</fullName>
    </submittedName>
</protein>